<evidence type="ECO:0000313" key="3">
    <source>
        <dbReference type="Proteomes" id="UP000461730"/>
    </source>
</evidence>
<evidence type="ECO:0000313" key="2">
    <source>
        <dbReference type="EMBL" id="MVT07752.1"/>
    </source>
</evidence>
<dbReference type="Pfam" id="PF06114">
    <property type="entry name" value="Peptidase_M78"/>
    <property type="match status" value="1"/>
</dbReference>
<sequence>MTVKSIHKAANDLLEQFGSDQLPVRIEDVARFKGINVVPFPLENDVSGILVIEPGGATIGYNQEESRVRRRFTVAHELGHFMLHNTQNDRKVFVDNTFKVSNEFKVLFRSKHGQEEPTTARMEFEANTFAAAILMPEKYVFQLINEIEFDLGDEAAVKELSRRFDVSSTAMYYRLLNLR</sequence>
<dbReference type="Gene3D" id="1.10.10.2910">
    <property type="match status" value="1"/>
</dbReference>
<dbReference type="RefSeq" id="WP_157305132.1">
    <property type="nucleotide sequence ID" value="NZ_WRXN01000001.1"/>
</dbReference>
<reference evidence="2 3" key="1">
    <citation type="submission" date="2019-12" db="EMBL/GenBank/DDBJ databases">
        <title>Chitinophaga sp. strain ysch24 (GDMCC 1.1355), whole genome shotgun sequence.</title>
        <authorList>
            <person name="Zhang X."/>
        </authorList>
    </citation>
    <scope>NUCLEOTIDE SEQUENCE [LARGE SCALE GENOMIC DNA]</scope>
    <source>
        <strain evidence="3">ysch24</strain>
    </source>
</reference>
<dbReference type="InterPro" id="IPR052345">
    <property type="entry name" value="Rad_response_metalloprotease"/>
</dbReference>
<organism evidence="2 3">
    <name type="scientific">Chitinophaga tropicalis</name>
    <dbReference type="NCBI Taxonomy" id="2683588"/>
    <lineage>
        <taxon>Bacteria</taxon>
        <taxon>Pseudomonadati</taxon>
        <taxon>Bacteroidota</taxon>
        <taxon>Chitinophagia</taxon>
        <taxon>Chitinophagales</taxon>
        <taxon>Chitinophagaceae</taxon>
        <taxon>Chitinophaga</taxon>
    </lineage>
</organism>
<accession>A0A7K1U066</accession>
<dbReference type="Proteomes" id="UP000461730">
    <property type="component" value="Unassembled WGS sequence"/>
</dbReference>
<dbReference type="PANTHER" id="PTHR43236">
    <property type="entry name" value="ANTITOXIN HIGA1"/>
    <property type="match status" value="1"/>
</dbReference>
<gene>
    <name evidence="2" type="ORF">GO493_05725</name>
</gene>
<proteinExistence type="predicted"/>
<dbReference type="EMBL" id="WRXN01000001">
    <property type="protein sequence ID" value="MVT07752.1"/>
    <property type="molecule type" value="Genomic_DNA"/>
</dbReference>
<dbReference type="AlphaFoldDB" id="A0A7K1U066"/>
<name>A0A7K1U066_9BACT</name>
<dbReference type="PANTHER" id="PTHR43236:SF1">
    <property type="entry name" value="BLL7220 PROTEIN"/>
    <property type="match status" value="1"/>
</dbReference>
<keyword evidence="3" id="KW-1185">Reference proteome</keyword>
<feature type="domain" description="IrrE N-terminal-like" evidence="1">
    <location>
        <begin position="33"/>
        <end position="175"/>
    </location>
</feature>
<evidence type="ECO:0000259" key="1">
    <source>
        <dbReference type="Pfam" id="PF06114"/>
    </source>
</evidence>
<comment type="caution">
    <text evidence="2">The sequence shown here is derived from an EMBL/GenBank/DDBJ whole genome shotgun (WGS) entry which is preliminary data.</text>
</comment>
<protein>
    <submittedName>
        <fullName evidence="2">ImmA/IrrE family metallo-endopeptidase</fullName>
    </submittedName>
</protein>
<dbReference type="InterPro" id="IPR010359">
    <property type="entry name" value="IrrE_HExxH"/>
</dbReference>